<dbReference type="SUPFAM" id="SSF52540">
    <property type="entry name" value="P-loop containing nucleoside triphosphate hydrolases"/>
    <property type="match status" value="2"/>
</dbReference>
<evidence type="ECO:0000313" key="7">
    <source>
        <dbReference type="Proteomes" id="UP000441336"/>
    </source>
</evidence>
<proteinExistence type="predicted"/>
<dbReference type="Gene3D" id="3.40.50.300">
    <property type="entry name" value="P-loop containing nucleotide triphosphate hydrolases"/>
    <property type="match status" value="2"/>
</dbReference>
<feature type="domain" description="ABC transporter" evidence="5">
    <location>
        <begin position="338"/>
        <end position="529"/>
    </location>
</feature>
<dbReference type="GO" id="GO:0005524">
    <property type="term" value="F:ATP binding"/>
    <property type="evidence" value="ECO:0007669"/>
    <property type="project" value="UniProtKB-KW"/>
</dbReference>
<evidence type="ECO:0000256" key="3">
    <source>
        <dbReference type="ARBA" id="ARBA00022840"/>
    </source>
</evidence>
<dbReference type="PANTHER" id="PTHR19211">
    <property type="entry name" value="ATP-BINDING TRANSPORT PROTEIN-RELATED"/>
    <property type="match status" value="1"/>
</dbReference>
<reference evidence="6 7" key="1">
    <citation type="submission" date="2019-12" db="EMBL/GenBank/DDBJ databases">
        <title>Hymenobacter sp. HMF4947 Genome sequencing and assembly.</title>
        <authorList>
            <person name="Kang H."/>
            <person name="Cha I."/>
            <person name="Kim H."/>
            <person name="Joh K."/>
        </authorList>
    </citation>
    <scope>NUCLEOTIDE SEQUENCE [LARGE SCALE GENOMIC DNA]</scope>
    <source>
        <strain evidence="6 7">HMF4947</strain>
    </source>
</reference>
<dbReference type="InterPro" id="IPR050611">
    <property type="entry name" value="ABCF"/>
</dbReference>
<keyword evidence="2" id="KW-0547">Nucleotide-binding</keyword>
<keyword evidence="7" id="KW-1185">Reference proteome</keyword>
<feature type="region of interest" description="Disordered" evidence="4">
    <location>
        <begin position="253"/>
        <end position="282"/>
    </location>
</feature>
<dbReference type="InterPro" id="IPR003593">
    <property type="entry name" value="AAA+_ATPase"/>
</dbReference>
<sequence>MLTIQNLGYTQPDKSVLFEGLNLTVNAHQKVALIGNNGTGKSTLLQVTAGLLPPTTGQVIASAVPFYLPQHTGQLDGLTVAQALGVADKLAALQAILAGQVTDANLAALAEDWTIEERLQEALRHWNVAELDLAQPLAALSGGQKTRLLLAAVAIHQPELILLDEPSNHLDAAGRRQLYAFVKATKSTLLVVSHDRQLLQQLGPVAELSTRGLTLYGGDYAFYAAQKQVASTALHQEVKSKEKALRKAKETEREALERKQKLDARSKKNQGKAGLPPIVLGMRRNGAENSGARLKGQHAEKVGALTQELGELRQALPDLDKMTFGFAHSGLHQGKVLLEANDLNYAYGPRPLWQPALSFQLRSGERVALHGPNGAGKTTLIRLLLGQLMPQTGTLYRADFQAVYIDQDYSLLHKELTVYEQAQQFNTTALLEHEVKIRLARFLFSKDDWAKPCGALSGGEQLRLLLCCLTLRSQAPDLIVLDEPTNNLDLQNLDILAAALTSYQGTLVVVSHDASFLTQIGVQQALNLA</sequence>
<evidence type="ECO:0000256" key="2">
    <source>
        <dbReference type="ARBA" id="ARBA00022741"/>
    </source>
</evidence>
<dbReference type="EMBL" id="WQKZ01000012">
    <property type="protein sequence ID" value="MVN79247.1"/>
    <property type="molecule type" value="Genomic_DNA"/>
</dbReference>
<comment type="caution">
    <text evidence="6">The sequence shown here is derived from an EMBL/GenBank/DDBJ whole genome shotgun (WGS) entry which is preliminary data.</text>
</comment>
<evidence type="ECO:0000259" key="5">
    <source>
        <dbReference type="PROSITE" id="PS50893"/>
    </source>
</evidence>
<dbReference type="AlphaFoldDB" id="A0A7K1TLE9"/>
<dbReference type="CDD" id="cd03221">
    <property type="entry name" value="ABCF_EF-3"/>
    <property type="match status" value="1"/>
</dbReference>
<name>A0A7K1TLE9_9BACT</name>
<dbReference type="InterPro" id="IPR017871">
    <property type="entry name" value="ABC_transporter-like_CS"/>
</dbReference>
<dbReference type="RefSeq" id="WP_157570022.1">
    <property type="nucleotide sequence ID" value="NZ_WQKZ01000012.1"/>
</dbReference>
<dbReference type="FunFam" id="3.40.50.300:FF:001320">
    <property type="entry name" value="Heme ABC transporter ATP-binding protein"/>
    <property type="match status" value="1"/>
</dbReference>
<gene>
    <name evidence="6" type="ORF">GO988_23185</name>
</gene>
<dbReference type="InterPro" id="IPR003439">
    <property type="entry name" value="ABC_transporter-like_ATP-bd"/>
</dbReference>
<dbReference type="GO" id="GO:0016887">
    <property type="term" value="F:ATP hydrolysis activity"/>
    <property type="evidence" value="ECO:0007669"/>
    <property type="project" value="InterPro"/>
</dbReference>
<keyword evidence="1" id="KW-0677">Repeat</keyword>
<dbReference type="Proteomes" id="UP000441336">
    <property type="component" value="Unassembled WGS sequence"/>
</dbReference>
<dbReference type="PROSITE" id="PS00211">
    <property type="entry name" value="ABC_TRANSPORTER_1"/>
    <property type="match status" value="1"/>
</dbReference>
<dbReference type="Pfam" id="PF00005">
    <property type="entry name" value="ABC_tran"/>
    <property type="match status" value="2"/>
</dbReference>
<feature type="domain" description="ABC transporter" evidence="5">
    <location>
        <begin position="2"/>
        <end position="242"/>
    </location>
</feature>
<dbReference type="PROSITE" id="PS50893">
    <property type="entry name" value="ABC_TRANSPORTER_2"/>
    <property type="match status" value="2"/>
</dbReference>
<evidence type="ECO:0000256" key="4">
    <source>
        <dbReference type="SAM" id="MobiDB-lite"/>
    </source>
</evidence>
<dbReference type="SMART" id="SM00382">
    <property type="entry name" value="AAA"/>
    <property type="match status" value="2"/>
</dbReference>
<protein>
    <submittedName>
        <fullName evidence="6">ATP-binding cassette domain-containing protein</fullName>
    </submittedName>
</protein>
<dbReference type="PANTHER" id="PTHR19211:SF6">
    <property type="entry name" value="BLL7188 PROTEIN"/>
    <property type="match status" value="1"/>
</dbReference>
<dbReference type="InterPro" id="IPR027417">
    <property type="entry name" value="P-loop_NTPase"/>
</dbReference>
<organism evidence="6 7">
    <name type="scientific">Hymenobacter ginkgonis</name>
    <dbReference type="NCBI Taxonomy" id="2682976"/>
    <lineage>
        <taxon>Bacteria</taxon>
        <taxon>Pseudomonadati</taxon>
        <taxon>Bacteroidota</taxon>
        <taxon>Cytophagia</taxon>
        <taxon>Cytophagales</taxon>
        <taxon>Hymenobacteraceae</taxon>
        <taxon>Hymenobacter</taxon>
    </lineage>
</organism>
<feature type="compositionally biased region" description="Basic and acidic residues" evidence="4">
    <location>
        <begin position="253"/>
        <end position="266"/>
    </location>
</feature>
<evidence type="ECO:0000313" key="6">
    <source>
        <dbReference type="EMBL" id="MVN79247.1"/>
    </source>
</evidence>
<keyword evidence="3 6" id="KW-0067">ATP-binding</keyword>
<evidence type="ECO:0000256" key="1">
    <source>
        <dbReference type="ARBA" id="ARBA00022737"/>
    </source>
</evidence>
<accession>A0A7K1TLE9</accession>